<evidence type="ECO:0000256" key="1">
    <source>
        <dbReference type="SAM" id="MobiDB-lite"/>
    </source>
</evidence>
<feature type="compositionally biased region" description="Acidic residues" evidence="1">
    <location>
        <begin position="288"/>
        <end position="306"/>
    </location>
</feature>
<sequence length="524" mass="57866">MACSVSDEAAFIKQQEILRDRCSNLLAENLDNSPDVIWKPDDGHGIQPTTEEDEAQLKLVLDVSFDKETKHPIFPPSNNRLSDELVYLATKFLNSRDRGRQYPYDFDSMGNINPRRVSSGPAPIIWAHGVPFFPVYKGYYILCGREHANCIGWLLNEKTKEIMQANPIWSVGAVVAPDSAVRLPHSITRQMTQHRPQGIELDANYRCKAWARDVVAAEHHLCAVLPNLGDEIEVCQLWSVWGYNVCCGPVKGGVNPTTIPKEFFAKHGIKDTDYASLAKPYGNHLLDGDGDADDEMDSDSEGEGEDTAAQSGEGASSSSQPTVAQTVSQMDVDMDIDSSGEISKQEKVQLPDQGPEQATEQATEKVPKEATEAPIKQDADKVTEQAPEQAIAPATENVPEEATEVPIKQDAEKVTEQVTEKVPKEVTEVWVKQDAEKVTEQVTEKVPKEVTEVWVKQDTEKVTEQAPEQAPEQDQKQITEKVPEEVTEVPMKQDTEEITKGPGASPSGHEDKQPAVPSESMDTE</sequence>
<feature type="compositionally biased region" description="Basic and acidic residues" evidence="1">
    <location>
        <begin position="362"/>
        <end position="383"/>
    </location>
</feature>
<feature type="region of interest" description="Disordered" evidence="1">
    <location>
        <begin position="285"/>
        <end position="325"/>
    </location>
</feature>
<proteinExistence type="predicted"/>
<name>A0A1V6S365_9EURO</name>
<dbReference type="OrthoDB" id="4471998at2759"/>
<reference evidence="3" key="1">
    <citation type="journal article" date="2017" name="Nat. Microbiol.">
        <title>Global analysis of biosynthetic gene clusters reveals vast potential of secondary metabolite production in Penicillium species.</title>
        <authorList>
            <person name="Nielsen J.C."/>
            <person name="Grijseels S."/>
            <person name="Prigent S."/>
            <person name="Ji B."/>
            <person name="Dainat J."/>
            <person name="Nielsen K.F."/>
            <person name="Frisvad J.C."/>
            <person name="Workman M."/>
            <person name="Nielsen J."/>
        </authorList>
    </citation>
    <scope>NUCLEOTIDE SEQUENCE [LARGE SCALE GENOMIC DNA]</scope>
    <source>
        <strain evidence="3">IBT 29486</strain>
    </source>
</reference>
<feature type="compositionally biased region" description="Basic and acidic residues" evidence="1">
    <location>
        <begin position="473"/>
        <end position="484"/>
    </location>
</feature>
<organism evidence="2 3">
    <name type="scientific">Penicillium vulpinum</name>
    <dbReference type="NCBI Taxonomy" id="29845"/>
    <lineage>
        <taxon>Eukaryota</taxon>
        <taxon>Fungi</taxon>
        <taxon>Dikarya</taxon>
        <taxon>Ascomycota</taxon>
        <taxon>Pezizomycotina</taxon>
        <taxon>Eurotiomycetes</taxon>
        <taxon>Eurotiomycetidae</taxon>
        <taxon>Eurotiales</taxon>
        <taxon>Aspergillaceae</taxon>
        <taxon>Penicillium</taxon>
    </lineage>
</organism>
<evidence type="ECO:0000313" key="3">
    <source>
        <dbReference type="Proteomes" id="UP000191518"/>
    </source>
</evidence>
<dbReference type="Proteomes" id="UP000191518">
    <property type="component" value="Unassembled WGS sequence"/>
</dbReference>
<accession>A0A1V6S365</accession>
<dbReference type="AlphaFoldDB" id="A0A1V6S365"/>
<comment type="caution">
    <text evidence="2">The sequence shown here is derived from an EMBL/GenBank/DDBJ whole genome shotgun (WGS) entry which is preliminary data.</text>
</comment>
<keyword evidence="3" id="KW-1185">Reference proteome</keyword>
<feature type="region of interest" description="Disordered" evidence="1">
    <location>
        <begin position="344"/>
        <end position="419"/>
    </location>
</feature>
<feature type="region of interest" description="Disordered" evidence="1">
    <location>
        <begin position="459"/>
        <end position="524"/>
    </location>
</feature>
<evidence type="ECO:0000313" key="2">
    <source>
        <dbReference type="EMBL" id="OQE08184.1"/>
    </source>
</evidence>
<dbReference type="STRING" id="29845.A0A1V6S365"/>
<dbReference type="EMBL" id="MDYP01000010">
    <property type="protein sequence ID" value="OQE08184.1"/>
    <property type="molecule type" value="Genomic_DNA"/>
</dbReference>
<feature type="compositionally biased region" description="Basic and acidic residues" evidence="1">
    <location>
        <begin position="407"/>
        <end position="419"/>
    </location>
</feature>
<gene>
    <name evidence="2" type="ORF">PENVUL_c010G05856</name>
</gene>
<feature type="compositionally biased region" description="Low complexity" evidence="1">
    <location>
        <begin position="308"/>
        <end position="320"/>
    </location>
</feature>
<protein>
    <submittedName>
        <fullName evidence="2">Uncharacterized protein</fullName>
    </submittedName>
</protein>